<name>A0AAN8MEL5_9PEZI</name>
<dbReference type="Proteomes" id="UP001313282">
    <property type="component" value="Unassembled WGS sequence"/>
</dbReference>
<accession>A0AAN8MEL5</accession>
<organism evidence="1 2">
    <name type="scientific">Orbilia javanica</name>
    <dbReference type="NCBI Taxonomy" id="47235"/>
    <lineage>
        <taxon>Eukaryota</taxon>
        <taxon>Fungi</taxon>
        <taxon>Dikarya</taxon>
        <taxon>Ascomycota</taxon>
        <taxon>Pezizomycotina</taxon>
        <taxon>Orbiliomycetes</taxon>
        <taxon>Orbiliales</taxon>
        <taxon>Orbiliaceae</taxon>
        <taxon>Orbilia</taxon>
    </lineage>
</organism>
<dbReference type="EMBL" id="JAVHNR010000012">
    <property type="protein sequence ID" value="KAK6329972.1"/>
    <property type="molecule type" value="Genomic_DNA"/>
</dbReference>
<proteinExistence type="predicted"/>
<keyword evidence="2" id="KW-1185">Reference proteome</keyword>
<comment type="caution">
    <text evidence="1">The sequence shown here is derived from an EMBL/GenBank/DDBJ whole genome shotgun (WGS) entry which is preliminary data.</text>
</comment>
<dbReference type="AlphaFoldDB" id="A0AAN8MEL5"/>
<reference evidence="1 2" key="1">
    <citation type="submission" date="2019-10" db="EMBL/GenBank/DDBJ databases">
        <authorList>
            <person name="Palmer J.M."/>
        </authorList>
    </citation>
    <scope>NUCLEOTIDE SEQUENCE [LARGE SCALE GENOMIC DNA]</scope>
    <source>
        <strain evidence="1 2">TWF718</strain>
    </source>
</reference>
<evidence type="ECO:0000313" key="2">
    <source>
        <dbReference type="Proteomes" id="UP001313282"/>
    </source>
</evidence>
<evidence type="ECO:0000313" key="1">
    <source>
        <dbReference type="EMBL" id="KAK6329972.1"/>
    </source>
</evidence>
<protein>
    <submittedName>
        <fullName evidence="1">Uncharacterized protein</fullName>
    </submittedName>
</protein>
<sequence>MDINQEWAHELADFSYGISQPCVAIESGPPPQEADCISKDQVWSLSNTQDCSPSTSTPLIGQDDMDLDLDAFLHESYDFLGLVPREEEHGSNTGYHGLMTYTTPSCDPGYVIPSQASSLEEAGPVLHWVSPPTLPQSLQTRATELAKSLKLVQRKHRKSSKALQSQAEAWNNGPCTNIFRLEKQKKRQRTTDESANRRLISKFGPCIPCFQSKTKVRVAVISQSCKRIGRLLVSPKQG</sequence>
<gene>
    <name evidence="1" type="ORF">TWF718_003398</name>
</gene>